<dbReference type="GO" id="GO:0046983">
    <property type="term" value="F:protein dimerization activity"/>
    <property type="evidence" value="ECO:0007669"/>
    <property type="project" value="InterPro"/>
</dbReference>
<keyword evidence="2" id="KW-0238">DNA-binding</keyword>
<evidence type="ECO:0000256" key="4">
    <source>
        <dbReference type="ARBA" id="ARBA00023242"/>
    </source>
</evidence>
<keyword evidence="3" id="KW-0804">Transcription</keyword>
<dbReference type="AlphaFoldDB" id="A0AA85KF00"/>
<dbReference type="PANTHER" id="PTHR23349:SF112">
    <property type="entry name" value="48 RELATED 1, ISOFORM B"/>
    <property type="match status" value="1"/>
</dbReference>
<organism evidence="7 8">
    <name type="scientific">Trichobilharzia regenti</name>
    <name type="common">Nasal bird schistosome</name>
    <dbReference type="NCBI Taxonomy" id="157069"/>
    <lineage>
        <taxon>Eukaryota</taxon>
        <taxon>Metazoa</taxon>
        <taxon>Spiralia</taxon>
        <taxon>Lophotrochozoa</taxon>
        <taxon>Platyhelminthes</taxon>
        <taxon>Trematoda</taxon>
        <taxon>Digenea</taxon>
        <taxon>Strigeidida</taxon>
        <taxon>Schistosomatoidea</taxon>
        <taxon>Schistosomatidae</taxon>
        <taxon>Trichobilharzia</taxon>
    </lineage>
</organism>
<dbReference type="GO" id="GO:0000977">
    <property type="term" value="F:RNA polymerase II transcription regulatory region sequence-specific DNA binding"/>
    <property type="evidence" value="ECO:0007669"/>
    <property type="project" value="TreeGrafter"/>
</dbReference>
<dbReference type="SMART" id="SM00353">
    <property type="entry name" value="HLH"/>
    <property type="match status" value="1"/>
</dbReference>
<dbReference type="PANTHER" id="PTHR23349">
    <property type="entry name" value="BASIC HELIX-LOOP-HELIX TRANSCRIPTION FACTOR, TWIST"/>
    <property type="match status" value="1"/>
</dbReference>
<dbReference type="WBParaSite" id="TREG1_82170.1">
    <property type="protein sequence ID" value="TREG1_82170.1"/>
    <property type="gene ID" value="TREG1_82170"/>
</dbReference>
<dbReference type="InterPro" id="IPR036638">
    <property type="entry name" value="HLH_DNA-bd_sf"/>
</dbReference>
<feature type="compositionally biased region" description="Low complexity" evidence="5">
    <location>
        <begin position="412"/>
        <end position="424"/>
    </location>
</feature>
<dbReference type="InterPro" id="IPR011598">
    <property type="entry name" value="bHLH_dom"/>
</dbReference>
<proteinExistence type="predicted"/>
<dbReference type="CDD" id="cd11417">
    <property type="entry name" value="bHLH_TS_PTF1A"/>
    <property type="match status" value="1"/>
</dbReference>
<dbReference type="FunFam" id="4.10.280.10:FF:000035">
    <property type="entry name" value="Pancreas-specific transcription factor 1a"/>
    <property type="match status" value="1"/>
</dbReference>
<dbReference type="InterPro" id="IPR050283">
    <property type="entry name" value="E-box_TF_Regulators"/>
</dbReference>
<dbReference type="GO" id="GO:0032502">
    <property type="term" value="P:developmental process"/>
    <property type="evidence" value="ECO:0007669"/>
    <property type="project" value="TreeGrafter"/>
</dbReference>
<evidence type="ECO:0000259" key="6">
    <source>
        <dbReference type="PROSITE" id="PS50888"/>
    </source>
</evidence>
<evidence type="ECO:0000256" key="1">
    <source>
        <dbReference type="ARBA" id="ARBA00023015"/>
    </source>
</evidence>
<keyword evidence="1" id="KW-0805">Transcription regulation</keyword>
<feature type="region of interest" description="Disordered" evidence="5">
    <location>
        <begin position="364"/>
        <end position="438"/>
    </location>
</feature>
<protein>
    <recommendedName>
        <fullName evidence="6">BHLH domain-containing protein</fullName>
    </recommendedName>
</protein>
<evidence type="ECO:0000256" key="3">
    <source>
        <dbReference type="ARBA" id="ARBA00023163"/>
    </source>
</evidence>
<dbReference type="Proteomes" id="UP000050795">
    <property type="component" value="Unassembled WGS sequence"/>
</dbReference>
<evidence type="ECO:0000256" key="5">
    <source>
        <dbReference type="SAM" id="MobiDB-lite"/>
    </source>
</evidence>
<feature type="domain" description="BHLH" evidence="6">
    <location>
        <begin position="288"/>
        <end position="340"/>
    </location>
</feature>
<accession>A0AA85KF00</accession>
<keyword evidence="4" id="KW-0539">Nucleus</keyword>
<sequence>MLTLDTKYLPASIIRSSFQHWFTPVMDEYRQNYTNTATATATAAMATTTNYWAYQTQTPTQQTANHYFQQSINLPQRIWSTYDCYPAITTNTQPIQFTAHELMAATLPLQNFSFDQTESPSLQERQSDSEELTGISDLTSSTAYKTWSRSLEHKSNSWKNFEQFHNHTPSIESFFNIRDSSYSHINNNNSNNNDNLSFIPPINTDDEFHPNFLGKESTNENSDDFAYDIDNESYSNCSTPSYNSSSTLQKTRSLSSSRSKKLVYRSNRIKLMHIRKGGRFKGQSLHAFQRQAANMRERRRMQSINKAFEGLRSHIPTLPYEKRLSKVDTLRLAIGYIHFLQEIVQAHTKDEMIWKDMVTNSEINSNSNSCDDDEEITAAEGGGGNNGGRGEGVVDGSGDPNSAIDKRNYPASSSVTKDSSSSTKYLKQNRIPSSSHGTFTMNKFGTNYNLDEERKIPKERKIILNLPKKLFELIITRKNEELYNSRKYLQESSNNSTVWSEACHSNDNILFGHSLSWHRDTPPWSRNTTSHSKNTLIAKVWIPERLDCIKAN</sequence>
<evidence type="ECO:0000313" key="8">
    <source>
        <dbReference type="WBParaSite" id="TREG1_82170.1"/>
    </source>
</evidence>
<feature type="compositionally biased region" description="Gly residues" evidence="5">
    <location>
        <begin position="380"/>
        <end position="395"/>
    </location>
</feature>
<dbReference type="PROSITE" id="PS50888">
    <property type="entry name" value="BHLH"/>
    <property type="match status" value="1"/>
</dbReference>
<evidence type="ECO:0000313" key="7">
    <source>
        <dbReference type="Proteomes" id="UP000050795"/>
    </source>
</evidence>
<reference evidence="8" key="2">
    <citation type="submission" date="2023-11" db="UniProtKB">
        <authorList>
            <consortium name="WormBaseParasite"/>
        </authorList>
    </citation>
    <scope>IDENTIFICATION</scope>
</reference>
<evidence type="ECO:0000256" key="2">
    <source>
        <dbReference type="ARBA" id="ARBA00023125"/>
    </source>
</evidence>
<name>A0AA85KF00_TRIRE</name>
<dbReference type="GO" id="GO:0000981">
    <property type="term" value="F:DNA-binding transcription factor activity, RNA polymerase II-specific"/>
    <property type="evidence" value="ECO:0007669"/>
    <property type="project" value="TreeGrafter"/>
</dbReference>
<dbReference type="SUPFAM" id="SSF47459">
    <property type="entry name" value="HLH, helix-loop-helix DNA-binding domain"/>
    <property type="match status" value="1"/>
</dbReference>
<dbReference type="Pfam" id="PF00010">
    <property type="entry name" value="HLH"/>
    <property type="match status" value="1"/>
</dbReference>
<keyword evidence="7" id="KW-1185">Reference proteome</keyword>
<reference evidence="7" key="1">
    <citation type="submission" date="2022-06" db="EMBL/GenBank/DDBJ databases">
        <authorList>
            <person name="Berger JAMES D."/>
            <person name="Berger JAMES D."/>
        </authorList>
    </citation>
    <scope>NUCLEOTIDE SEQUENCE [LARGE SCALE GENOMIC DNA]</scope>
</reference>
<dbReference type="Gene3D" id="4.10.280.10">
    <property type="entry name" value="Helix-loop-helix DNA-binding domain"/>
    <property type="match status" value="1"/>
</dbReference>